<dbReference type="Proteomes" id="UP000179536">
    <property type="component" value="Unassembled WGS sequence"/>
</dbReference>
<evidence type="ECO:0000313" key="2">
    <source>
        <dbReference type="EMBL" id="MUO44905.1"/>
    </source>
</evidence>
<accession>A0ABD6HH51</accession>
<comment type="caution">
    <text evidence="3">The sequence shown here is derived from an EMBL/GenBank/DDBJ whole genome shotgun (WGS) entry which is preliminary data.</text>
</comment>
<protein>
    <submittedName>
        <fullName evidence="3">Uncharacterized protein</fullName>
    </submittedName>
</protein>
<keyword evidence="4" id="KW-1185">Reference proteome</keyword>
<dbReference type="AlphaFoldDB" id="A0ABD6HH51"/>
<reference evidence="4 5" key="1">
    <citation type="submission" date="2019-11" db="EMBL/GenBank/DDBJ databases">
        <title>Whole-genome sequencing of Allorhizobium vitis.</title>
        <authorList>
            <person name="Gan H.M."/>
            <person name="Savka M.A."/>
        </authorList>
    </citation>
    <scope>NUCLEOTIDE SEQUENCE [LARGE SCALE GENOMIC DNA]</scope>
    <source>
        <strain evidence="3 5">RF2/1</strain>
        <strain evidence="2 4">T1/7</strain>
    </source>
</reference>
<name>A0ABD6HH51_AGRVI</name>
<evidence type="ECO:0000313" key="3">
    <source>
        <dbReference type="EMBL" id="MUP12972.1"/>
    </source>
</evidence>
<sequence length="286" mass="30479">MAAASTTLYAWAVPAFVNGSPVDHTWVTNFDNQKNSYPKIADVIAAKKFYWFCWGSYHPTGKIPGNPTVALGSQRGSLAFASCLVTPNADSRTVPGARGTIFTYGVDGVCHQLANQVLYATGLGKVAPLTVSGARGYAASTFIYGTYGLQHAAWAAKIASCGASSKALSVSGTWTGPRPVGGGQSPSGGAPMQEPDDFTKHASKVLADEPELLNRLLSLRSEVQMFAAQRMPASLPPPPEYLNSRNQHLLDEAALLLGPEKFEKVFGFKPGEKINLVDPTLYQVDK</sequence>
<evidence type="ECO:0000313" key="5">
    <source>
        <dbReference type="Proteomes" id="UP000179536"/>
    </source>
</evidence>
<proteinExistence type="predicted"/>
<dbReference type="EMBL" id="MBFE02000025">
    <property type="protein sequence ID" value="MUO44905.1"/>
    <property type="molecule type" value="Genomic_DNA"/>
</dbReference>
<organism evidence="3 5">
    <name type="scientific">Agrobacterium vitis</name>
    <name type="common">Rhizobium vitis</name>
    <dbReference type="NCBI Taxonomy" id="373"/>
    <lineage>
        <taxon>Bacteria</taxon>
        <taxon>Pseudomonadati</taxon>
        <taxon>Pseudomonadota</taxon>
        <taxon>Alphaproteobacteria</taxon>
        <taxon>Hyphomicrobiales</taxon>
        <taxon>Rhizobiaceae</taxon>
        <taxon>Rhizobium/Agrobacterium group</taxon>
        <taxon>Agrobacterium</taxon>
    </lineage>
</organism>
<evidence type="ECO:0000256" key="1">
    <source>
        <dbReference type="SAM" id="MobiDB-lite"/>
    </source>
</evidence>
<dbReference type="RefSeq" id="WP_012650570.1">
    <property type="nucleotide sequence ID" value="NZ_MBFA02000023.1"/>
</dbReference>
<feature type="region of interest" description="Disordered" evidence="1">
    <location>
        <begin position="173"/>
        <end position="197"/>
    </location>
</feature>
<dbReference type="EMBL" id="MBFA02000023">
    <property type="protein sequence ID" value="MUP12972.1"/>
    <property type="molecule type" value="Genomic_DNA"/>
</dbReference>
<dbReference type="Proteomes" id="UP000179454">
    <property type="component" value="Unassembled WGS sequence"/>
</dbReference>
<evidence type="ECO:0000313" key="4">
    <source>
        <dbReference type="Proteomes" id="UP000179454"/>
    </source>
</evidence>
<gene>
    <name evidence="3" type="ORF">BBK91_024260</name>
    <name evidence="2" type="ORF">BBL17_024290</name>
</gene>